<evidence type="ECO:0000313" key="4">
    <source>
        <dbReference type="EMBL" id="GAU90714.1"/>
    </source>
</evidence>
<reference evidence="4 5" key="1">
    <citation type="journal article" date="2016" name="Nat. Commun.">
        <title>Extremotolerant tardigrade genome and improved radiotolerance of human cultured cells by tardigrade-unique protein.</title>
        <authorList>
            <person name="Hashimoto T."/>
            <person name="Horikawa D.D."/>
            <person name="Saito Y."/>
            <person name="Kuwahara H."/>
            <person name="Kozuka-Hata H."/>
            <person name="Shin-I T."/>
            <person name="Minakuchi Y."/>
            <person name="Ohishi K."/>
            <person name="Motoyama A."/>
            <person name="Aizu T."/>
            <person name="Enomoto A."/>
            <person name="Kondo K."/>
            <person name="Tanaka S."/>
            <person name="Hara Y."/>
            <person name="Koshikawa S."/>
            <person name="Sagara H."/>
            <person name="Miura T."/>
            <person name="Yokobori S."/>
            <person name="Miyagawa K."/>
            <person name="Suzuki Y."/>
            <person name="Kubo T."/>
            <person name="Oyama M."/>
            <person name="Kohara Y."/>
            <person name="Fujiyama A."/>
            <person name="Arakawa K."/>
            <person name="Katayama T."/>
            <person name="Toyoda A."/>
            <person name="Kunieda T."/>
        </authorList>
    </citation>
    <scope>NUCLEOTIDE SEQUENCE [LARGE SCALE GENOMIC DNA]</scope>
    <source>
        <strain evidence="4 5">YOKOZUNA-1</strain>
    </source>
</reference>
<dbReference type="GO" id="GO:0015074">
    <property type="term" value="P:DNA integration"/>
    <property type="evidence" value="ECO:0007669"/>
    <property type="project" value="InterPro"/>
</dbReference>
<dbReference type="SUPFAM" id="SSF56672">
    <property type="entry name" value="DNA/RNA polymerases"/>
    <property type="match status" value="1"/>
</dbReference>
<keyword evidence="1" id="KW-0233">DNA recombination</keyword>
<accession>A0A1D1ULY1</accession>
<organism evidence="4 5">
    <name type="scientific">Ramazzottius varieornatus</name>
    <name type="common">Water bear</name>
    <name type="synonym">Tardigrade</name>
    <dbReference type="NCBI Taxonomy" id="947166"/>
    <lineage>
        <taxon>Eukaryota</taxon>
        <taxon>Metazoa</taxon>
        <taxon>Ecdysozoa</taxon>
        <taxon>Tardigrada</taxon>
        <taxon>Eutardigrada</taxon>
        <taxon>Parachela</taxon>
        <taxon>Hypsibioidea</taxon>
        <taxon>Ramazzottiidae</taxon>
        <taxon>Ramazzottius</taxon>
    </lineage>
</organism>
<dbReference type="Proteomes" id="UP000186922">
    <property type="component" value="Unassembled WGS sequence"/>
</dbReference>
<protein>
    <recommendedName>
        <fullName evidence="6">Reverse transcriptase domain-containing protein</fullName>
    </recommendedName>
</protein>
<dbReference type="InterPro" id="IPR013762">
    <property type="entry name" value="Integrase-like_cat_sf"/>
</dbReference>
<sequence>MVLDIIDNGADIGFNGPRYPRFTKNSATAREFSEVLLKSITKEVASGHSVGPFSSPPFPNFVVSSLGVREKKTGGHCIIMDLSRPFGDSVNDHISPEDYSLAFCSVDDACNMPQTVGKGALMAKEDVKAAFRLIPVRPLDWPLLGYMVSGSYYFDVVLPFGCRSSPFLFCLFSSAVHWILEHHTQHHNILHYVDDFLIIGRTECPHVVSEMRRLCHELGVPLATEKAEGPSTSLTFLGIQLDSVAQTLSLPQSKTDEIMALLVTWSDADTITRTELQSLIGKLQFAAKCVPAGRLFTRRLIQLLTSHYRSPHRKIPLSEDFRLDILWWRTFLPKWNGKTSFLDINWTCSSVLQLYTDASATLGMGGFLHTKQISYSTAKVYLSGINNNFVEQGQESFLKHPDIARSLQGFKRLHPTPKDRRLPITLTTLRHMKQRLTSEPLISPLDKALFWSACTLAYSGYLRASEFTARRGPASHTLQFRDVKVKQQSISLLLRTSKTDQYAKGNKIRIPATGRSVCPVAAIREYLQLRPDTETQDGPFFVRLRSAPLTRSFFASTLKSCLSGFPNASRYSTHSFRIGAATEASRQGLNPDEIRQAGRWKSTCYAGYIRKKSHATGLNIYSNLLN</sequence>
<proteinExistence type="predicted"/>
<name>A0A1D1ULY1_RAMVA</name>
<evidence type="ECO:0000313" key="5">
    <source>
        <dbReference type="Proteomes" id="UP000186922"/>
    </source>
</evidence>
<feature type="domain" description="Tyr recombinase" evidence="3">
    <location>
        <begin position="421"/>
        <end position="626"/>
    </location>
</feature>
<dbReference type="InterPro" id="IPR011010">
    <property type="entry name" value="DNA_brk_join_enz"/>
</dbReference>
<keyword evidence="5" id="KW-1185">Reference proteome</keyword>
<dbReference type="InterPro" id="IPR043128">
    <property type="entry name" value="Rev_trsase/Diguanyl_cyclase"/>
</dbReference>
<evidence type="ECO:0008006" key="6">
    <source>
        <dbReference type="Google" id="ProtNLM"/>
    </source>
</evidence>
<dbReference type="InterPro" id="IPR052055">
    <property type="entry name" value="Hepadnavirus_pol/RT"/>
</dbReference>
<dbReference type="GO" id="GO:0003677">
    <property type="term" value="F:DNA binding"/>
    <property type="evidence" value="ECO:0007669"/>
    <property type="project" value="InterPro"/>
</dbReference>
<dbReference type="Gene3D" id="1.10.443.10">
    <property type="entry name" value="Intergrase catalytic core"/>
    <property type="match status" value="1"/>
</dbReference>
<dbReference type="CDD" id="cd03714">
    <property type="entry name" value="RT_DIRS1"/>
    <property type="match status" value="1"/>
</dbReference>
<dbReference type="AlphaFoldDB" id="A0A1D1ULY1"/>
<feature type="domain" description="Reverse transcriptase" evidence="2">
    <location>
        <begin position="1"/>
        <end position="241"/>
    </location>
</feature>
<dbReference type="InterPro" id="IPR000477">
    <property type="entry name" value="RT_dom"/>
</dbReference>
<gene>
    <name evidence="4" type="primary">RvY_03092-1</name>
    <name evidence="4" type="synonym">RvY_03092.1</name>
    <name evidence="4" type="ORF">RvY_03092</name>
</gene>
<dbReference type="Gene3D" id="3.30.70.270">
    <property type="match status" value="1"/>
</dbReference>
<dbReference type="InterPro" id="IPR002104">
    <property type="entry name" value="Integrase_catalytic"/>
</dbReference>
<dbReference type="Pfam" id="PF00078">
    <property type="entry name" value="RVT_1"/>
    <property type="match status" value="1"/>
</dbReference>
<dbReference type="Gene3D" id="3.10.10.10">
    <property type="entry name" value="HIV Type 1 Reverse Transcriptase, subunit A, domain 1"/>
    <property type="match status" value="1"/>
</dbReference>
<dbReference type="GO" id="GO:0006310">
    <property type="term" value="P:DNA recombination"/>
    <property type="evidence" value="ECO:0007669"/>
    <property type="project" value="UniProtKB-KW"/>
</dbReference>
<comment type="caution">
    <text evidence="4">The sequence shown here is derived from an EMBL/GenBank/DDBJ whole genome shotgun (WGS) entry which is preliminary data.</text>
</comment>
<evidence type="ECO:0000259" key="3">
    <source>
        <dbReference type="PROSITE" id="PS51898"/>
    </source>
</evidence>
<dbReference type="OrthoDB" id="8906724at2759"/>
<dbReference type="PROSITE" id="PS51898">
    <property type="entry name" value="TYR_RECOMBINASE"/>
    <property type="match status" value="1"/>
</dbReference>
<dbReference type="STRING" id="947166.A0A1D1ULY1"/>
<dbReference type="PANTHER" id="PTHR33050">
    <property type="entry name" value="REVERSE TRANSCRIPTASE DOMAIN-CONTAINING PROTEIN"/>
    <property type="match status" value="1"/>
</dbReference>
<dbReference type="PANTHER" id="PTHR33050:SF8">
    <property type="entry name" value="REVERSE TRANSCRIPTASE DOMAIN-CONTAINING PROTEIN"/>
    <property type="match status" value="1"/>
</dbReference>
<dbReference type="InterPro" id="IPR043502">
    <property type="entry name" value="DNA/RNA_pol_sf"/>
</dbReference>
<dbReference type="EMBL" id="BDGG01000001">
    <property type="protein sequence ID" value="GAU90714.1"/>
    <property type="molecule type" value="Genomic_DNA"/>
</dbReference>
<evidence type="ECO:0000256" key="1">
    <source>
        <dbReference type="ARBA" id="ARBA00023172"/>
    </source>
</evidence>
<evidence type="ECO:0000259" key="2">
    <source>
        <dbReference type="PROSITE" id="PS50878"/>
    </source>
</evidence>
<dbReference type="PROSITE" id="PS50878">
    <property type="entry name" value="RT_POL"/>
    <property type="match status" value="1"/>
</dbReference>
<dbReference type="SUPFAM" id="SSF56349">
    <property type="entry name" value="DNA breaking-rejoining enzymes"/>
    <property type="match status" value="1"/>
</dbReference>